<comment type="caution">
    <text evidence="2">The sequence shown here is derived from an EMBL/GenBank/DDBJ whole genome shotgun (WGS) entry which is preliminary data.</text>
</comment>
<reference evidence="2 3" key="1">
    <citation type="submission" date="2020-04" db="EMBL/GenBank/DDBJ databases">
        <title>Plant Genome Project.</title>
        <authorList>
            <person name="Zhang R.-G."/>
        </authorList>
    </citation>
    <scope>NUCLEOTIDE SEQUENCE [LARGE SCALE GENOMIC DNA]</scope>
    <source>
        <strain evidence="2">YNK0</strain>
        <tissue evidence="2">Leaf</tissue>
    </source>
</reference>
<dbReference type="EMBL" id="JABCRI010000009">
    <property type="protein sequence ID" value="KAF8400370.1"/>
    <property type="molecule type" value="Genomic_DNA"/>
</dbReference>
<dbReference type="PANTHER" id="PTHR47723:SF19">
    <property type="entry name" value="POLYNUCLEOTIDYL TRANSFERASE, RIBONUCLEASE H-LIKE SUPERFAMILY PROTEIN"/>
    <property type="match status" value="1"/>
</dbReference>
<dbReference type="AlphaFoldDB" id="A0A834Z4J5"/>
<dbReference type="GO" id="GO:0003676">
    <property type="term" value="F:nucleic acid binding"/>
    <property type="evidence" value="ECO:0007669"/>
    <property type="project" value="InterPro"/>
</dbReference>
<dbReference type="OrthoDB" id="1841727at2759"/>
<dbReference type="InterPro" id="IPR053151">
    <property type="entry name" value="RNase_H-like"/>
</dbReference>
<feature type="domain" description="RNase H type-1" evidence="1">
    <location>
        <begin position="120"/>
        <end position="237"/>
    </location>
</feature>
<dbReference type="Pfam" id="PF13456">
    <property type="entry name" value="RVT_3"/>
    <property type="match status" value="1"/>
</dbReference>
<dbReference type="InterPro" id="IPR044730">
    <property type="entry name" value="RNase_H-like_dom_plant"/>
</dbReference>
<accession>A0A834Z4J5</accession>
<name>A0A834Z4J5_TETSI</name>
<protein>
    <recommendedName>
        <fullName evidence="1">RNase H type-1 domain-containing protein</fullName>
    </recommendedName>
</protein>
<evidence type="ECO:0000313" key="2">
    <source>
        <dbReference type="EMBL" id="KAF8400370.1"/>
    </source>
</evidence>
<dbReference type="InterPro" id="IPR036397">
    <property type="entry name" value="RNaseH_sf"/>
</dbReference>
<sequence>MRLHSGLPCAAKVSSLIREGEWHPPVSRSAALSEVWAELPPKQPRSQLEDDKVIWKPDVTGLFSLKSAWNAIREVKQRSVEDSDKHRSLLANWGIDAAFVRSPIQVCSWCKPPEGWWALNTDVSLRENAAGLGGILRDHRGELCVAFAEGCGRDDIDALELRALIQGLQMAKGFGASKLWVYADSKWVVDCLIGLITPPWRWSAELWVAKELVNDFVDCNIRHVWREANRAADSLARLPVDTSRADFPPLCLPLVLQSILCEDRDGKLYTRFTAKSNGLIFGSEDNGLDNLKAYNVTDGVPPNYVCTGRPEAFIELFMKATPGNFKEL</sequence>
<organism evidence="2 3">
    <name type="scientific">Tetracentron sinense</name>
    <name type="common">Spur-leaf</name>
    <dbReference type="NCBI Taxonomy" id="13715"/>
    <lineage>
        <taxon>Eukaryota</taxon>
        <taxon>Viridiplantae</taxon>
        <taxon>Streptophyta</taxon>
        <taxon>Embryophyta</taxon>
        <taxon>Tracheophyta</taxon>
        <taxon>Spermatophyta</taxon>
        <taxon>Magnoliopsida</taxon>
        <taxon>Trochodendrales</taxon>
        <taxon>Trochodendraceae</taxon>
        <taxon>Tetracentron</taxon>
    </lineage>
</organism>
<gene>
    <name evidence="2" type="ORF">HHK36_013668</name>
</gene>
<evidence type="ECO:0000313" key="3">
    <source>
        <dbReference type="Proteomes" id="UP000655225"/>
    </source>
</evidence>
<dbReference type="InterPro" id="IPR012337">
    <property type="entry name" value="RNaseH-like_sf"/>
</dbReference>
<keyword evidence="3" id="KW-1185">Reference proteome</keyword>
<dbReference type="Gene3D" id="3.30.420.10">
    <property type="entry name" value="Ribonuclease H-like superfamily/Ribonuclease H"/>
    <property type="match status" value="1"/>
</dbReference>
<dbReference type="SUPFAM" id="SSF53098">
    <property type="entry name" value="Ribonuclease H-like"/>
    <property type="match status" value="1"/>
</dbReference>
<proteinExistence type="predicted"/>
<dbReference type="CDD" id="cd06222">
    <property type="entry name" value="RNase_H_like"/>
    <property type="match status" value="1"/>
</dbReference>
<dbReference type="InterPro" id="IPR002156">
    <property type="entry name" value="RNaseH_domain"/>
</dbReference>
<dbReference type="PANTHER" id="PTHR47723">
    <property type="entry name" value="OS05G0353850 PROTEIN"/>
    <property type="match status" value="1"/>
</dbReference>
<dbReference type="Proteomes" id="UP000655225">
    <property type="component" value="Unassembled WGS sequence"/>
</dbReference>
<dbReference type="GO" id="GO:0004523">
    <property type="term" value="F:RNA-DNA hybrid ribonuclease activity"/>
    <property type="evidence" value="ECO:0007669"/>
    <property type="project" value="InterPro"/>
</dbReference>
<evidence type="ECO:0000259" key="1">
    <source>
        <dbReference type="Pfam" id="PF13456"/>
    </source>
</evidence>